<dbReference type="PANTHER" id="PTHR33778">
    <property type="entry name" value="PROTEIN MGTC"/>
    <property type="match status" value="1"/>
</dbReference>
<evidence type="ECO:0000313" key="9">
    <source>
        <dbReference type="EMBL" id="MFD0977468.1"/>
    </source>
</evidence>
<comment type="caution">
    <text evidence="9">The sequence shown here is derived from an EMBL/GenBank/DDBJ whole genome shotgun (WGS) entry which is preliminary data.</text>
</comment>
<evidence type="ECO:0000256" key="1">
    <source>
        <dbReference type="ARBA" id="ARBA00004651"/>
    </source>
</evidence>
<keyword evidence="10" id="KW-1185">Reference proteome</keyword>
<comment type="subcellular location">
    <subcellularLocation>
        <location evidence="1">Cell membrane</location>
        <topology evidence="1">Multi-pass membrane protein</topology>
    </subcellularLocation>
</comment>
<evidence type="ECO:0000313" key="10">
    <source>
        <dbReference type="Proteomes" id="UP001597100"/>
    </source>
</evidence>
<feature type="transmembrane region" description="Helical" evidence="7">
    <location>
        <begin position="35"/>
        <end position="53"/>
    </location>
</feature>
<dbReference type="InterPro" id="IPR003416">
    <property type="entry name" value="MgtC/SapB/SrpB/YhiD_fam"/>
</dbReference>
<keyword evidence="6 7" id="KW-0472">Membrane</keyword>
<organism evidence="9 10">
    <name type="scientific">Salinimicrobium gaetbulicola</name>
    <dbReference type="NCBI Taxonomy" id="999702"/>
    <lineage>
        <taxon>Bacteria</taxon>
        <taxon>Pseudomonadati</taxon>
        <taxon>Bacteroidota</taxon>
        <taxon>Flavobacteriia</taxon>
        <taxon>Flavobacteriales</taxon>
        <taxon>Flavobacteriaceae</taxon>
        <taxon>Salinimicrobium</taxon>
    </lineage>
</organism>
<feature type="transmembrane region" description="Helical" evidence="7">
    <location>
        <begin position="90"/>
        <end position="108"/>
    </location>
</feature>
<evidence type="ECO:0000256" key="4">
    <source>
        <dbReference type="ARBA" id="ARBA00022692"/>
    </source>
</evidence>
<feature type="domain" description="MgtC/SapB/SrpB/YhiD N-terminal" evidence="8">
    <location>
        <begin position="11"/>
        <end position="133"/>
    </location>
</feature>
<dbReference type="PRINTS" id="PR01837">
    <property type="entry name" value="MGTCSAPBPROT"/>
</dbReference>
<keyword evidence="5 7" id="KW-1133">Transmembrane helix</keyword>
<dbReference type="EMBL" id="JBHTJP010000035">
    <property type="protein sequence ID" value="MFD0977468.1"/>
    <property type="molecule type" value="Genomic_DNA"/>
</dbReference>
<keyword evidence="3" id="KW-1003">Cell membrane</keyword>
<keyword evidence="4 7" id="KW-0812">Transmembrane</keyword>
<dbReference type="PANTHER" id="PTHR33778:SF1">
    <property type="entry name" value="MAGNESIUM TRANSPORTER YHID-RELATED"/>
    <property type="match status" value="1"/>
</dbReference>
<evidence type="ECO:0000256" key="6">
    <source>
        <dbReference type="ARBA" id="ARBA00023136"/>
    </source>
</evidence>
<feature type="transmembrane region" description="Helical" evidence="7">
    <location>
        <begin position="65"/>
        <end position="83"/>
    </location>
</feature>
<dbReference type="Pfam" id="PF02308">
    <property type="entry name" value="MgtC"/>
    <property type="match status" value="1"/>
</dbReference>
<feature type="transmembrane region" description="Helical" evidence="7">
    <location>
        <begin position="6"/>
        <end position="23"/>
    </location>
</feature>
<comment type="similarity">
    <text evidence="2">Belongs to the MgtC/SapB family.</text>
</comment>
<dbReference type="Proteomes" id="UP001597100">
    <property type="component" value="Unassembled WGS sequence"/>
</dbReference>
<protein>
    <submittedName>
        <fullName evidence="9">MgtC/SapB family protein</fullName>
    </submittedName>
</protein>
<proteinExistence type="inferred from homology"/>
<feature type="transmembrane region" description="Helical" evidence="7">
    <location>
        <begin position="114"/>
        <end position="131"/>
    </location>
</feature>
<evidence type="ECO:0000256" key="5">
    <source>
        <dbReference type="ARBA" id="ARBA00022989"/>
    </source>
</evidence>
<accession>A0ABW3IHD5</accession>
<evidence type="ECO:0000256" key="3">
    <source>
        <dbReference type="ARBA" id="ARBA00022475"/>
    </source>
</evidence>
<evidence type="ECO:0000256" key="2">
    <source>
        <dbReference type="ARBA" id="ARBA00009298"/>
    </source>
</evidence>
<dbReference type="RefSeq" id="WP_380739774.1">
    <property type="nucleotide sequence ID" value="NZ_JBHTJP010000035.1"/>
</dbReference>
<name>A0ABW3IHD5_9FLAO</name>
<evidence type="ECO:0000259" key="8">
    <source>
        <dbReference type="Pfam" id="PF02308"/>
    </source>
</evidence>
<dbReference type="InterPro" id="IPR049177">
    <property type="entry name" value="MgtC_SapB_SrpB_YhiD_N"/>
</dbReference>
<sequence>MDLLDFGIRIGAALFSGLFIGVEREIRNKNAGLKTNALVSLGAAVFVLISLDFRGEPYVDMTRVMGQVVTGIGFIGAGVILHTGTTVRGLTTAATIWCSAGAGCLAAVGMFNELLVLTLLIVFVNVVFGYMDRFINKKLHRDPNKKTED</sequence>
<reference evidence="10" key="1">
    <citation type="journal article" date="2019" name="Int. J. Syst. Evol. Microbiol.">
        <title>The Global Catalogue of Microorganisms (GCM) 10K type strain sequencing project: providing services to taxonomists for standard genome sequencing and annotation.</title>
        <authorList>
            <consortium name="The Broad Institute Genomics Platform"/>
            <consortium name="The Broad Institute Genome Sequencing Center for Infectious Disease"/>
            <person name="Wu L."/>
            <person name="Ma J."/>
        </authorList>
    </citation>
    <scope>NUCLEOTIDE SEQUENCE [LARGE SCALE GENOMIC DNA]</scope>
    <source>
        <strain evidence="10">CCUG 60898</strain>
    </source>
</reference>
<evidence type="ECO:0000256" key="7">
    <source>
        <dbReference type="SAM" id="Phobius"/>
    </source>
</evidence>
<gene>
    <name evidence="9" type="ORF">ACFQ1G_11750</name>
</gene>